<organism evidence="5 6">
    <name type="scientific">Brevundimonas terrae</name>
    <dbReference type="NCBI Taxonomy" id="363631"/>
    <lineage>
        <taxon>Bacteria</taxon>
        <taxon>Pseudomonadati</taxon>
        <taxon>Pseudomonadota</taxon>
        <taxon>Alphaproteobacteria</taxon>
        <taxon>Caulobacterales</taxon>
        <taxon>Caulobacteraceae</taxon>
        <taxon>Brevundimonas</taxon>
    </lineage>
</organism>
<gene>
    <name evidence="5" type="ORF">GCM10009093_08370</name>
</gene>
<keyword evidence="6" id="KW-1185">Reference proteome</keyword>
<dbReference type="Pfam" id="PF07221">
    <property type="entry name" value="GlcNAc_2-epim"/>
    <property type="match status" value="1"/>
</dbReference>
<proteinExistence type="inferred from homology"/>
<dbReference type="Pfam" id="PF22640">
    <property type="entry name" value="ManC_GMP_beta-helix"/>
    <property type="match status" value="1"/>
</dbReference>
<dbReference type="InterPro" id="IPR012341">
    <property type="entry name" value="6hp_glycosidase-like_sf"/>
</dbReference>
<dbReference type="SUPFAM" id="SSF53448">
    <property type="entry name" value="Nucleotide-diphospho-sugar transferases"/>
    <property type="match status" value="1"/>
</dbReference>
<dbReference type="EMBL" id="BAAAEJ010000003">
    <property type="protein sequence ID" value="GAA0383763.1"/>
    <property type="molecule type" value="Genomic_DNA"/>
</dbReference>
<dbReference type="InterPro" id="IPR054566">
    <property type="entry name" value="ManC/GMP-like_b-helix"/>
</dbReference>
<evidence type="ECO:0000313" key="6">
    <source>
        <dbReference type="Proteomes" id="UP001500791"/>
    </source>
</evidence>
<keyword evidence="2" id="KW-0413">Isomerase</keyword>
<evidence type="ECO:0000313" key="5">
    <source>
        <dbReference type="EMBL" id="GAA0383763.1"/>
    </source>
</evidence>
<dbReference type="InterPro" id="IPR029044">
    <property type="entry name" value="Nucleotide-diphossugar_trans"/>
</dbReference>
<dbReference type="SUPFAM" id="SSF48208">
    <property type="entry name" value="Six-hairpin glycosidases"/>
    <property type="match status" value="1"/>
</dbReference>
<evidence type="ECO:0000259" key="4">
    <source>
        <dbReference type="Pfam" id="PF22640"/>
    </source>
</evidence>
<evidence type="ECO:0000256" key="2">
    <source>
        <dbReference type="ARBA" id="ARBA00023235"/>
    </source>
</evidence>
<dbReference type="Gene3D" id="1.50.10.10">
    <property type="match status" value="1"/>
</dbReference>
<dbReference type="PANTHER" id="PTHR46390">
    <property type="entry name" value="MANNOSE-1-PHOSPHATE GUANYLYLTRANSFERASE"/>
    <property type="match status" value="1"/>
</dbReference>
<name>A0ABN0Y5Y3_9CAUL</name>
<dbReference type="RefSeq" id="WP_167174762.1">
    <property type="nucleotide sequence ID" value="NZ_BAAAEJ010000003.1"/>
</dbReference>
<evidence type="ECO:0000259" key="3">
    <source>
        <dbReference type="Pfam" id="PF00483"/>
    </source>
</evidence>
<dbReference type="InterPro" id="IPR008928">
    <property type="entry name" value="6-hairpin_glycosidase_sf"/>
</dbReference>
<evidence type="ECO:0000256" key="1">
    <source>
        <dbReference type="ARBA" id="ARBA00008558"/>
    </source>
</evidence>
<comment type="similarity">
    <text evidence="1">Belongs to the N-acylglucosamine 2-epimerase family.</text>
</comment>
<dbReference type="InterPro" id="IPR049577">
    <property type="entry name" value="GMPP_N"/>
</dbReference>
<feature type="domain" description="MannoseP isomerase/GMP-like beta-helix" evidence="4">
    <location>
        <begin position="282"/>
        <end position="335"/>
    </location>
</feature>
<dbReference type="InterPro" id="IPR010819">
    <property type="entry name" value="AGE/CE"/>
</dbReference>
<protein>
    <submittedName>
        <fullName evidence="5">AGE family epimerase/isomerase</fullName>
    </submittedName>
</protein>
<dbReference type="SUPFAM" id="SSF159283">
    <property type="entry name" value="Guanosine diphospho-D-mannose pyrophosphorylase/mannose-6-phosphate isomerase linker domain"/>
    <property type="match status" value="1"/>
</dbReference>
<reference evidence="5 6" key="1">
    <citation type="journal article" date="2019" name="Int. J. Syst. Evol. Microbiol.">
        <title>The Global Catalogue of Microorganisms (GCM) 10K type strain sequencing project: providing services to taxonomists for standard genome sequencing and annotation.</title>
        <authorList>
            <consortium name="The Broad Institute Genomics Platform"/>
            <consortium name="The Broad Institute Genome Sequencing Center for Infectious Disease"/>
            <person name="Wu L."/>
            <person name="Ma J."/>
        </authorList>
    </citation>
    <scope>NUCLEOTIDE SEQUENCE [LARGE SCALE GENOMIC DNA]</scope>
    <source>
        <strain evidence="5 6">JCM 13476</strain>
    </source>
</reference>
<sequence length="740" mass="81408">MALYPVIMCGGSGTRLWPASRPSRPKQFIPLSGNRSLFQETVLRVLPMVQAPGRIIVVGGVVHRALIVEQLEAIGVSAQILLEPEGRDSAPAMAAAAAWTLTQDADGINVFVSSDHYVPDRAAFQAAITQAVGGAEAGRIVTLGIKPTEAATAYGYIAPSGPGLSDVRQFIEKPDKAAAQSLVNAGYLWNAGIFICRADVLKNEFEVCESTVWPVAERSLAGVGHHTLAVLSSAFSKAPKISIDYAVMENTQKASVLEVDFHWSDLGSWDALAARGDGEYGTHIFEDAEGCMVRAPEGTLVAALGVRDLGIIVEKDAVLVCDLSRAQEVKKIVERVKLLSPQHLDFEKAETPSLQDSGKRFFEWMKLRALPVWHSLGQDEDGVFAEALTLSGEQTTLTHRLRVQTRQIYCFAEAGALGWAGRWRSAVEGGVDALERFYHKGDAEWLPAIHCDRSAVSGETLVYDQAFVLFALAAAAKHDIAAERSKAQAKALLDRLRQNRLPQGGLREGGSHPFQSNAHMHLLEACLAWAEVDDDPCWLEFADDIVELALKYFIDPETGCLREFFDAQWQPAAGDDGRIIEPGHQFEWMWLLSRYAQLRNRSDIMPVALRLYSWGQRGYWDPACVMVDTLNEDGSARVRRARLWPQAEWLRAALLMAEMAPRSERKTYLDDANSALQGLELYLTDRGLWHDKRVSNLSFIDEPSPATSLYHIMGACNQLAKTDKALRLGILSNGFATALT</sequence>
<dbReference type="Pfam" id="PF00483">
    <property type="entry name" value="NTP_transferase"/>
    <property type="match status" value="1"/>
</dbReference>
<feature type="domain" description="Nucleotidyl transferase" evidence="3">
    <location>
        <begin position="5"/>
        <end position="273"/>
    </location>
</feature>
<comment type="caution">
    <text evidence="5">The sequence shown here is derived from an EMBL/GenBank/DDBJ whole genome shotgun (WGS) entry which is preliminary data.</text>
</comment>
<dbReference type="CDD" id="cd02509">
    <property type="entry name" value="GDP-M1P_Guanylyltransferase"/>
    <property type="match status" value="1"/>
</dbReference>
<dbReference type="PANTHER" id="PTHR46390:SF1">
    <property type="entry name" value="MANNOSE-1-PHOSPHATE GUANYLYLTRANSFERASE"/>
    <property type="match status" value="1"/>
</dbReference>
<dbReference type="Gene3D" id="3.90.550.10">
    <property type="entry name" value="Spore Coat Polysaccharide Biosynthesis Protein SpsA, Chain A"/>
    <property type="match status" value="1"/>
</dbReference>
<accession>A0ABN0Y5Y3</accession>
<dbReference type="Proteomes" id="UP001500791">
    <property type="component" value="Unassembled WGS sequence"/>
</dbReference>
<dbReference type="InterPro" id="IPR051161">
    <property type="entry name" value="Mannose-6P_isomerase_type2"/>
</dbReference>
<dbReference type="InterPro" id="IPR005835">
    <property type="entry name" value="NTP_transferase_dom"/>
</dbReference>